<dbReference type="GO" id="GO:0035838">
    <property type="term" value="C:growing cell tip"/>
    <property type="evidence" value="ECO:0007669"/>
    <property type="project" value="TreeGrafter"/>
</dbReference>
<comment type="caution">
    <text evidence="2">The sequence shown here is derived from an EMBL/GenBank/DDBJ whole genome shotgun (WGS) entry which is preliminary data.</text>
</comment>
<feature type="transmembrane region" description="Helical" evidence="1">
    <location>
        <begin position="127"/>
        <end position="147"/>
    </location>
</feature>
<organism evidence="2 3">
    <name type="scientific">Gymnopilus junonius</name>
    <name type="common">Spectacular rustgill mushroom</name>
    <name type="synonym">Gymnopilus spectabilis subsp. junonius</name>
    <dbReference type="NCBI Taxonomy" id="109634"/>
    <lineage>
        <taxon>Eukaryota</taxon>
        <taxon>Fungi</taxon>
        <taxon>Dikarya</taxon>
        <taxon>Basidiomycota</taxon>
        <taxon>Agaricomycotina</taxon>
        <taxon>Agaricomycetes</taxon>
        <taxon>Agaricomycetidae</taxon>
        <taxon>Agaricales</taxon>
        <taxon>Agaricineae</taxon>
        <taxon>Hymenogastraceae</taxon>
        <taxon>Gymnopilus</taxon>
    </lineage>
</organism>
<feature type="transmembrane region" description="Helical" evidence="1">
    <location>
        <begin position="103"/>
        <end position="122"/>
    </location>
</feature>
<dbReference type="Pfam" id="PF06687">
    <property type="entry name" value="SUR7"/>
    <property type="match status" value="1"/>
</dbReference>
<dbReference type="AlphaFoldDB" id="A0A9P5TEU6"/>
<accession>A0A9P5TEU6</accession>
<proteinExistence type="predicted"/>
<protein>
    <submittedName>
        <fullName evidence="2">Uncharacterized protein</fullName>
    </submittedName>
</protein>
<keyword evidence="3" id="KW-1185">Reference proteome</keyword>
<gene>
    <name evidence="2" type="ORF">CPB84DRAFT_1800776</name>
</gene>
<keyword evidence="1" id="KW-0472">Membrane</keyword>
<dbReference type="OrthoDB" id="2354757at2759"/>
<evidence type="ECO:0000313" key="3">
    <source>
        <dbReference type="Proteomes" id="UP000724874"/>
    </source>
</evidence>
<feature type="transmembrane region" description="Helical" evidence="1">
    <location>
        <begin position="12"/>
        <end position="37"/>
    </location>
</feature>
<sequence>MLHFLSFASFLLNTIAFVLLLLVTLSGLVIKGIYLVILPYVHEFGHDLRTGVLGFCQTDYGIETVTNCYGPHRGYTIPLDLVEADGLPLTITDMVDQPLTSVLILHPICAGLAVLCAIFSLFNTGRLLLGFAFSLAIWNSILVGVAFGLTLRRVQGIIEPYGGSAPWITLAAAILIWISMVLSAIKIWKCRRNRRKTVEQDYSKIDKKKGDLSFFS</sequence>
<evidence type="ECO:0000256" key="1">
    <source>
        <dbReference type="SAM" id="Phobius"/>
    </source>
</evidence>
<dbReference type="InterPro" id="IPR051380">
    <property type="entry name" value="pH-response_reg_palI/RIM9"/>
</dbReference>
<reference evidence="2" key="1">
    <citation type="submission" date="2020-11" db="EMBL/GenBank/DDBJ databases">
        <authorList>
            <consortium name="DOE Joint Genome Institute"/>
            <person name="Ahrendt S."/>
            <person name="Riley R."/>
            <person name="Andreopoulos W."/>
            <person name="LaButti K."/>
            <person name="Pangilinan J."/>
            <person name="Ruiz-duenas F.J."/>
            <person name="Barrasa J.M."/>
            <person name="Sanchez-Garcia M."/>
            <person name="Camarero S."/>
            <person name="Miyauchi S."/>
            <person name="Serrano A."/>
            <person name="Linde D."/>
            <person name="Babiker R."/>
            <person name="Drula E."/>
            <person name="Ayuso-Fernandez I."/>
            <person name="Pacheco R."/>
            <person name="Padilla G."/>
            <person name="Ferreira P."/>
            <person name="Barriuso J."/>
            <person name="Kellner H."/>
            <person name="Castanera R."/>
            <person name="Alfaro M."/>
            <person name="Ramirez L."/>
            <person name="Pisabarro A.G."/>
            <person name="Kuo A."/>
            <person name="Tritt A."/>
            <person name="Lipzen A."/>
            <person name="He G."/>
            <person name="Yan M."/>
            <person name="Ng V."/>
            <person name="Cullen D."/>
            <person name="Martin F."/>
            <person name="Rosso M.-N."/>
            <person name="Henrissat B."/>
            <person name="Hibbett D."/>
            <person name="Martinez A.T."/>
            <person name="Grigoriev I.V."/>
        </authorList>
    </citation>
    <scope>NUCLEOTIDE SEQUENCE</scope>
    <source>
        <strain evidence="2">AH 44721</strain>
    </source>
</reference>
<dbReference type="PANTHER" id="PTHR28013">
    <property type="entry name" value="PROTEIN DCV1-RELATED"/>
    <property type="match status" value="1"/>
</dbReference>
<dbReference type="InterPro" id="IPR009571">
    <property type="entry name" value="SUR7/Rim9-like_fungi"/>
</dbReference>
<dbReference type="EMBL" id="JADNYJ010000307">
    <property type="protein sequence ID" value="KAF8871422.1"/>
    <property type="molecule type" value="Genomic_DNA"/>
</dbReference>
<name>A0A9P5TEU6_GYMJU</name>
<dbReference type="GO" id="GO:0005886">
    <property type="term" value="C:plasma membrane"/>
    <property type="evidence" value="ECO:0007669"/>
    <property type="project" value="InterPro"/>
</dbReference>
<dbReference type="PANTHER" id="PTHR28013:SF4">
    <property type="entry name" value="MARVEL DOMAIN-CONTAINING PROTEIN"/>
    <property type="match status" value="1"/>
</dbReference>
<dbReference type="GO" id="GO:0032153">
    <property type="term" value="C:cell division site"/>
    <property type="evidence" value="ECO:0007669"/>
    <property type="project" value="TreeGrafter"/>
</dbReference>
<keyword evidence="1" id="KW-0812">Transmembrane</keyword>
<evidence type="ECO:0000313" key="2">
    <source>
        <dbReference type="EMBL" id="KAF8871422.1"/>
    </source>
</evidence>
<keyword evidence="1" id="KW-1133">Transmembrane helix</keyword>
<feature type="transmembrane region" description="Helical" evidence="1">
    <location>
        <begin position="167"/>
        <end position="188"/>
    </location>
</feature>
<dbReference type="Proteomes" id="UP000724874">
    <property type="component" value="Unassembled WGS sequence"/>
</dbReference>